<evidence type="ECO:0000313" key="1">
    <source>
        <dbReference type="EMBL" id="RKN80789.1"/>
    </source>
</evidence>
<evidence type="ECO:0000313" key="2">
    <source>
        <dbReference type="Proteomes" id="UP000276603"/>
    </source>
</evidence>
<dbReference type="EMBL" id="RBCJ01000002">
    <property type="protein sequence ID" value="RKN80789.1"/>
    <property type="molecule type" value="Genomic_DNA"/>
</dbReference>
<dbReference type="RefSeq" id="WP_120710945.1">
    <property type="nucleotide sequence ID" value="NZ_RBCJ01000002.1"/>
</dbReference>
<protein>
    <submittedName>
        <fullName evidence="1">Uncharacterized protein</fullName>
    </submittedName>
</protein>
<accession>A0A3B0CA53</accession>
<organism evidence="1 2">
    <name type="scientific">Ulvibacterium marinum</name>
    <dbReference type="NCBI Taxonomy" id="2419782"/>
    <lineage>
        <taxon>Bacteria</taxon>
        <taxon>Pseudomonadati</taxon>
        <taxon>Bacteroidota</taxon>
        <taxon>Flavobacteriia</taxon>
        <taxon>Flavobacteriales</taxon>
        <taxon>Flavobacteriaceae</taxon>
        <taxon>Ulvibacterium</taxon>
    </lineage>
</organism>
<gene>
    <name evidence="1" type="ORF">D7Z94_07425</name>
</gene>
<sequence length="110" mass="12811">MLSALPPDEEVRMLNLLKYKDIVTETGLSGATSYREYTKAEDMFFGTPQSTLIGPEDEGLWDDVPILKYRNPGSFFRMVREEGYPWELREQALLDSRLIYFRSNPAKRLK</sequence>
<reference evidence="1 2" key="1">
    <citation type="submission" date="2018-10" db="EMBL/GenBank/DDBJ databases">
        <title>Ulvibacterium marinum gen. nov., sp. nov., a novel marine bacterium of the family Flavobacteriaceae, isolated from a culture of the green alga Ulva prolifera.</title>
        <authorList>
            <person name="Zhang Z."/>
        </authorList>
    </citation>
    <scope>NUCLEOTIDE SEQUENCE [LARGE SCALE GENOMIC DNA]</scope>
    <source>
        <strain evidence="1 2">CCMM003</strain>
    </source>
</reference>
<comment type="caution">
    <text evidence="1">The sequence shown here is derived from an EMBL/GenBank/DDBJ whole genome shotgun (WGS) entry which is preliminary data.</text>
</comment>
<name>A0A3B0CA53_9FLAO</name>
<dbReference type="Proteomes" id="UP000276603">
    <property type="component" value="Unassembled WGS sequence"/>
</dbReference>
<proteinExistence type="predicted"/>
<dbReference type="AlphaFoldDB" id="A0A3B0CA53"/>
<keyword evidence="2" id="KW-1185">Reference proteome</keyword>
<dbReference type="OrthoDB" id="8909581at2"/>
<dbReference type="Gene3D" id="3.30.70.100">
    <property type="match status" value="1"/>
</dbReference>